<dbReference type="SMART" id="SM00267">
    <property type="entry name" value="GGDEF"/>
    <property type="match status" value="1"/>
</dbReference>
<feature type="domain" description="EAL" evidence="2">
    <location>
        <begin position="281"/>
        <end position="535"/>
    </location>
</feature>
<dbReference type="NCBIfam" id="TIGR00254">
    <property type="entry name" value="GGDEF"/>
    <property type="match status" value="1"/>
</dbReference>
<evidence type="ECO:0000259" key="2">
    <source>
        <dbReference type="PROSITE" id="PS50883"/>
    </source>
</evidence>
<dbReference type="Pfam" id="PF00563">
    <property type="entry name" value="EAL"/>
    <property type="match status" value="1"/>
</dbReference>
<dbReference type="PANTHER" id="PTHR44757:SF2">
    <property type="entry name" value="BIOFILM ARCHITECTURE MAINTENANCE PROTEIN MBAA"/>
    <property type="match status" value="1"/>
</dbReference>
<dbReference type="PROSITE" id="PS50887">
    <property type="entry name" value="GGDEF"/>
    <property type="match status" value="1"/>
</dbReference>
<dbReference type="Gene3D" id="3.20.20.450">
    <property type="entry name" value="EAL domain"/>
    <property type="match status" value="1"/>
</dbReference>
<feature type="domain" description="PAS" evidence="1">
    <location>
        <begin position="5"/>
        <end position="50"/>
    </location>
</feature>
<dbReference type="CDD" id="cd01948">
    <property type="entry name" value="EAL"/>
    <property type="match status" value="1"/>
</dbReference>
<dbReference type="PROSITE" id="PS50883">
    <property type="entry name" value="EAL"/>
    <property type="match status" value="1"/>
</dbReference>
<evidence type="ECO:0000313" key="5">
    <source>
        <dbReference type="Proteomes" id="UP001519293"/>
    </source>
</evidence>
<dbReference type="PROSITE" id="PS50112">
    <property type="entry name" value="PAS"/>
    <property type="match status" value="1"/>
</dbReference>
<dbReference type="SUPFAM" id="SSF55073">
    <property type="entry name" value="Nucleotide cyclase"/>
    <property type="match status" value="1"/>
</dbReference>
<dbReference type="SMART" id="SM00052">
    <property type="entry name" value="EAL"/>
    <property type="match status" value="1"/>
</dbReference>
<dbReference type="InterPro" id="IPR000014">
    <property type="entry name" value="PAS"/>
</dbReference>
<dbReference type="Pfam" id="PF00990">
    <property type="entry name" value="GGDEF"/>
    <property type="match status" value="1"/>
</dbReference>
<dbReference type="RefSeq" id="WP_245350134.1">
    <property type="nucleotide sequence ID" value="NZ_JAGIKZ010000025.1"/>
</dbReference>
<keyword evidence="5" id="KW-1185">Reference proteome</keyword>
<dbReference type="InterPro" id="IPR029787">
    <property type="entry name" value="Nucleotide_cyclase"/>
</dbReference>
<sequence>MMEINGKIYEQIFEQLMISALITDKKGIIALVNSSFIELSGYEKDELLDQKIETIIKGSEIFKEKKTSEVSLRKKDGQSIFRRLSVKQVETTDRLEEYYIWLMTSVQTCGLDPLTELPNRSLLNEKLTTAINRARENQSTLAVLFLDLDRFKFVNDTLGHSSGDQLLSETAARIESVIGEENVLARMGGDEFVCFIENVKDEKEAEHVAKRIITAFAKPFALAETDMYITTSIGISLYPYDGDEVEQLITNADTAMYRAKKKGRNQYMMASADINAGGFERLLLENNLRGALEREELLLHFQPQVDLKSNQVKSLEALLRWNHPDLGMIPPGDFIPIAEDSGLIIPIGDWVLRTACRKMKEWQESGYPPVRVAVNLSAGQFLKSGLVENVKRILQDTGLSPSYLELEITENMVMHDVHSAIIILRQLKELGIQISIDDFGTGYSSLNYLKEFPVDTLKIDRSFIHDIDTNPNSIALTKAITTLAHDLNLKVIAEGVENFKQLSLVKQHACDAVQGFYFSKPLSYDHVVGYLHNDKQAPIHA</sequence>
<dbReference type="Pfam" id="PF13426">
    <property type="entry name" value="PAS_9"/>
    <property type="match status" value="1"/>
</dbReference>
<dbReference type="InterPro" id="IPR035919">
    <property type="entry name" value="EAL_sf"/>
</dbReference>
<accession>A0ABS4RIF7</accession>
<dbReference type="Gene3D" id="3.30.70.270">
    <property type="match status" value="1"/>
</dbReference>
<name>A0ABS4RIF7_9BACI</name>
<dbReference type="Proteomes" id="UP001519293">
    <property type="component" value="Unassembled WGS sequence"/>
</dbReference>
<dbReference type="InterPro" id="IPR052155">
    <property type="entry name" value="Biofilm_reg_signaling"/>
</dbReference>
<protein>
    <submittedName>
        <fullName evidence="4">Diguanylate cyclase (GGDEF)-like protein/PAS domain S-box-containing protein</fullName>
    </submittedName>
</protein>
<organism evidence="4 5">
    <name type="scientific">Cytobacillus eiseniae</name>
    <dbReference type="NCBI Taxonomy" id="762947"/>
    <lineage>
        <taxon>Bacteria</taxon>
        <taxon>Bacillati</taxon>
        <taxon>Bacillota</taxon>
        <taxon>Bacilli</taxon>
        <taxon>Bacillales</taxon>
        <taxon>Bacillaceae</taxon>
        <taxon>Cytobacillus</taxon>
    </lineage>
</organism>
<dbReference type="SUPFAM" id="SSF141868">
    <property type="entry name" value="EAL domain-like"/>
    <property type="match status" value="1"/>
</dbReference>
<dbReference type="SUPFAM" id="SSF55785">
    <property type="entry name" value="PYP-like sensor domain (PAS domain)"/>
    <property type="match status" value="1"/>
</dbReference>
<dbReference type="PANTHER" id="PTHR44757">
    <property type="entry name" value="DIGUANYLATE CYCLASE DGCP"/>
    <property type="match status" value="1"/>
</dbReference>
<dbReference type="Gene3D" id="3.30.450.20">
    <property type="entry name" value="PAS domain"/>
    <property type="match status" value="1"/>
</dbReference>
<dbReference type="InterPro" id="IPR000160">
    <property type="entry name" value="GGDEF_dom"/>
</dbReference>
<dbReference type="SMART" id="SM00091">
    <property type="entry name" value="PAS"/>
    <property type="match status" value="1"/>
</dbReference>
<evidence type="ECO:0000259" key="1">
    <source>
        <dbReference type="PROSITE" id="PS50112"/>
    </source>
</evidence>
<gene>
    <name evidence="4" type="ORF">J2Z40_003270</name>
</gene>
<proteinExistence type="predicted"/>
<comment type="caution">
    <text evidence="4">The sequence shown here is derived from an EMBL/GenBank/DDBJ whole genome shotgun (WGS) entry which is preliminary data.</text>
</comment>
<dbReference type="InterPro" id="IPR043128">
    <property type="entry name" value="Rev_trsase/Diguanyl_cyclase"/>
</dbReference>
<reference evidence="4 5" key="1">
    <citation type="submission" date="2021-03" db="EMBL/GenBank/DDBJ databases">
        <title>Genomic Encyclopedia of Type Strains, Phase IV (KMG-IV): sequencing the most valuable type-strain genomes for metagenomic binning, comparative biology and taxonomic classification.</title>
        <authorList>
            <person name="Goeker M."/>
        </authorList>
    </citation>
    <scope>NUCLEOTIDE SEQUENCE [LARGE SCALE GENOMIC DNA]</scope>
    <source>
        <strain evidence="4 5">DSM 26675</strain>
    </source>
</reference>
<dbReference type="EMBL" id="JAGIKZ010000025">
    <property type="protein sequence ID" value="MBP2242690.1"/>
    <property type="molecule type" value="Genomic_DNA"/>
</dbReference>
<dbReference type="CDD" id="cd00130">
    <property type="entry name" value="PAS"/>
    <property type="match status" value="1"/>
</dbReference>
<dbReference type="NCBIfam" id="TIGR00229">
    <property type="entry name" value="sensory_box"/>
    <property type="match status" value="1"/>
</dbReference>
<dbReference type="CDD" id="cd01949">
    <property type="entry name" value="GGDEF"/>
    <property type="match status" value="1"/>
</dbReference>
<dbReference type="InterPro" id="IPR035965">
    <property type="entry name" value="PAS-like_dom_sf"/>
</dbReference>
<feature type="domain" description="GGDEF" evidence="3">
    <location>
        <begin position="139"/>
        <end position="272"/>
    </location>
</feature>
<evidence type="ECO:0000313" key="4">
    <source>
        <dbReference type="EMBL" id="MBP2242690.1"/>
    </source>
</evidence>
<evidence type="ECO:0000259" key="3">
    <source>
        <dbReference type="PROSITE" id="PS50887"/>
    </source>
</evidence>
<dbReference type="InterPro" id="IPR001633">
    <property type="entry name" value="EAL_dom"/>
</dbReference>